<sequence length="410" mass="45132">MTVSLNQQLERYAHLIVKTGVNVQPGQHVFVSGTVEIAPLVRLIASEAYEAGAANVHVDWSDEKLSRLKYEQASEEVFAQFPSWETAKRNEFVEKGAAFISVVSSSPDLLQGIDPQKISSFQKASGTGLKEFRRAIQSDKVSWTVVAAAGEAWAQKVFPEAASEAVDKLWEAIFTAVRLNEADPVAAWIAHHDELHDKATKLNELRLHKLHYKAEGTDLTIELHPKHTWVAAGSTNEQQTVFMANMPTEEVFTVPLKEGINGYVSSKKPLSYGGNIIDKFKLTFEQGKVVDYVAEQGEAFLKKLLETDNGSSYLGEVALVPHSSPISQSNILFYNTLFDENASHHLALGSGYAFNIEGGKQMTPEELAIHGVNESITHNDFMIGSADMDIDGILSDGTTVAIFRQGEWVI</sequence>
<evidence type="ECO:0000256" key="4">
    <source>
        <dbReference type="ARBA" id="ARBA00008236"/>
    </source>
</evidence>
<evidence type="ECO:0000313" key="10">
    <source>
        <dbReference type="EMBL" id="MFD2114861.1"/>
    </source>
</evidence>
<reference evidence="11" key="1">
    <citation type="journal article" date="2019" name="Int. J. Syst. Evol. Microbiol.">
        <title>The Global Catalogue of Microorganisms (GCM) 10K type strain sequencing project: providing services to taxonomists for standard genome sequencing and annotation.</title>
        <authorList>
            <consortium name="The Broad Institute Genomics Platform"/>
            <consortium name="The Broad Institute Genome Sequencing Center for Infectious Disease"/>
            <person name="Wu L."/>
            <person name="Ma J."/>
        </authorList>
    </citation>
    <scope>NUCLEOTIDE SEQUENCE [LARGE SCALE GENOMIC DNA]</scope>
    <source>
        <strain evidence="11">GH52</strain>
    </source>
</reference>
<dbReference type="InterPro" id="IPR000787">
    <property type="entry name" value="Peptidase_M29"/>
</dbReference>
<evidence type="ECO:0000256" key="3">
    <source>
        <dbReference type="ARBA" id="ARBA00001947"/>
    </source>
</evidence>
<evidence type="ECO:0000256" key="5">
    <source>
        <dbReference type="ARBA" id="ARBA00022438"/>
    </source>
</evidence>
<dbReference type="PRINTS" id="PR00919">
    <property type="entry name" value="THERMOPTASE"/>
</dbReference>
<dbReference type="Gene3D" id="3.40.1830.10">
    <property type="entry name" value="Thermophilic metalloprotease (M29)"/>
    <property type="match status" value="1"/>
</dbReference>
<dbReference type="GO" id="GO:0004177">
    <property type="term" value="F:aminopeptidase activity"/>
    <property type="evidence" value="ECO:0007669"/>
    <property type="project" value="UniProtKB-KW"/>
</dbReference>
<keyword evidence="9" id="KW-0482">Metalloprotease</keyword>
<proteinExistence type="inferred from homology"/>
<dbReference type="InterPro" id="IPR035097">
    <property type="entry name" value="M29_N-terminal"/>
</dbReference>
<keyword evidence="8" id="KW-0378">Hydrolase</keyword>
<gene>
    <name evidence="10" type="ORF">ACFSJH_03785</name>
</gene>
<dbReference type="Proteomes" id="UP001597362">
    <property type="component" value="Unassembled WGS sequence"/>
</dbReference>
<evidence type="ECO:0000313" key="11">
    <source>
        <dbReference type="Proteomes" id="UP001597362"/>
    </source>
</evidence>
<organism evidence="10 11">
    <name type="scientific">Paenibacillus yanchengensis</name>
    <dbReference type="NCBI Taxonomy" id="2035833"/>
    <lineage>
        <taxon>Bacteria</taxon>
        <taxon>Bacillati</taxon>
        <taxon>Bacillota</taxon>
        <taxon>Bacilli</taxon>
        <taxon>Bacillales</taxon>
        <taxon>Paenibacillaceae</taxon>
        <taxon>Paenibacillus</taxon>
    </lineage>
</organism>
<dbReference type="Pfam" id="PF02073">
    <property type="entry name" value="Peptidase_M29"/>
    <property type="match status" value="1"/>
</dbReference>
<comment type="cofactor">
    <cofactor evidence="2">
        <name>Mg(2+)</name>
        <dbReference type="ChEBI" id="CHEBI:18420"/>
    </cofactor>
</comment>
<evidence type="ECO:0000256" key="8">
    <source>
        <dbReference type="ARBA" id="ARBA00022801"/>
    </source>
</evidence>
<evidence type="ECO:0000256" key="7">
    <source>
        <dbReference type="ARBA" id="ARBA00022723"/>
    </source>
</evidence>
<keyword evidence="7" id="KW-0479">Metal-binding</keyword>
<dbReference type="RefSeq" id="WP_377769886.1">
    <property type="nucleotide sequence ID" value="NZ_JBHUHO010000010.1"/>
</dbReference>
<comment type="caution">
    <text evidence="10">The sequence shown here is derived from an EMBL/GenBank/DDBJ whole genome shotgun (WGS) entry which is preliminary data.</text>
</comment>
<keyword evidence="6" id="KW-0645">Protease</keyword>
<protein>
    <submittedName>
        <fullName evidence="10">Aminopeptidase</fullName>
    </submittedName>
</protein>
<evidence type="ECO:0000256" key="6">
    <source>
        <dbReference type="ARBA" id="ARBA00022670"/>
    </source>
</evidence>
<accession>A0ABW4YGP0</accession>
<keyword evidence="5 10" id="KW-0031">Aminopeptidase</keyword>
<dbReference type="EMBL" id="JBHUHO010000010">
    <property type="protein sequence ID" value="MFD2114861.1"/>
    <property type="molecule type" value="Genomic_DNA"/>
</dbReference>
<evidence type="ECO:0000256" key="1">
    <source>
        <dbReference type="ARBA" id="ARBA00001941"/>
    </source>
</evidence>
<name>A0ABW4YGP0_9BACL</name>
<evidence type="ECO:0000256" key="9">
    <source>
        <dbReference type="ARBA" id="ARBA00023049"/>
    </source>
</evidence>
<dbReference type="SUPFAM" id="SSF144052">
    <property type="entry name" value="Thermophilic metalloprotease-like"/>
    <property type="match status" value="1"/>
</dbReference>
<dbReference type="InterPro" id="IPR052170">
    <property type="entry name" value="M29_Exopeptidase"/>
</dbReference>
<keyword evidence="11" id="KW-1185">Reference proteome</keyword>
<evidence type="ECO:0000256" key="2">
    <source>
        <dbReference type="ARBA" id="ARBA00001946"/>
    </source>
</evidence>
<comment type="similarity">
    <text evidence="4">Belongs to the peptidase M29 family.</text>
</comment>
<comment type="cofactor">
    <cofactor evidence="3">
        <name>Zn(2+)</name>
        <dbReference type="ChEBI" id="CHEBI:29105"/>
    </cofactor>
</comment>
<dbReference type="PANTHER" id="PTHR34448">
    <property type="entry name" value="AMINOPEPTIDASE"/>
    <property type="match status" value="1"/>
</dbReference>
<comment type="cofactor">
    <cofactor evidence="1">
        <name>Co(2+)</name>
        <dbReference type="ChEBI" id="CHEBI:48828"/>
    </cofactor>
</comment>
<dbReference type="PANTHER" id="PTHR34448:SF3">
    <property type="entry name" value="AMINOPEPTIDASE AMPS"/>
    <property type="match status" value="1"/>
</dbReference>